<dbReference type="Gramene" id="TuG1812G0100001596.01.T03">
    <property type="protein sequence ID" value="TuG1812G0100001596.01.T03.cds262670"/>
    <property type="gene ID" value="TuG1812G0100001596.01"/>
</dbReference>
<keyword evidence="2" id="KW-1185">Reference proteome</keyword>
<dbReference type="AlphaFoldDB" id="A0A8R7JY69"/>
<organism evidence="1 2">
    <name type="scientific">Triticum urartu</name>
    <name type="common">Red wild einkorn</name>
    <name type="synonym">Crithodium urartu</name>
    <dbReference type="NCBI Taxonomy" id="4572"/>
    <lineage>
        <taxon>Eukaryota</taxon>
        <taxon>Viridiplantae</taxon>
        <taxon>Streptophyta</taxon>
        <taxon>Embryophyta</taxon>
        <taxon>Tracheophyta</taxon>
        <taxon>Spermatophyta</taxon>
        <taxon>Magnoliopsida</taxon>
        <taxon>Liliopsida</taxon>
        <taxon>Poales</taxon>
        <taxon>Poaceae</taxon>
        <taxon>BOP clade</taxon>
        <taxon>Pooideae</taxon>
        <taxon>Triticodae</taxon>
        <taxon>Triticeae</taxon>
        <taxon>Triticinae</taxon>
        <taxon>Triticum</taxon>
    </lineage>
</organism>
<evidence type="ECO:0000313" key="1">
    <source>
        <dbReference type="EnsemblPlants" id="TuG1812G0100001596.01.T03.cds262670"/>
    </source>
</evidence>
<dbReference type="EnsemblPlants" id="TuG1812G0100001596.01.T03">
    <property type="protein sequence ID" value="TuG1812G0100001596.01.T03.cds262670"/>
    <property type="gene ID" value="TuG1812G0100001596.01"/>
</dbReference>
<reference evidence="1" key="3">
    <citation type="submission" date="2022-06" db="UniProtKB">
        <authorList>
            <consortium name="EnsemblPlants"/>
        </authorList>
    </citation>
    <scope>IDENTIFICATION</scope>
</reference>
<dbReference type="Proteomes" id="UP000015106">
    <property type="component" value="Chromosome 1"/>
</dbReference>
<protein>
    <submittedName>
        <fullName evidence="1">Uncharacterized protein</fullName>
    </submittedName>
</protein>
<sequence>MYRNLETWHIATCSYHHASGRCFSVELLINPSFFFNLCDGAPCHKYLLCGFNRNDVLSMFDRYKKMS</sequence>
<accession>A0A8R7JY69</accession>
<proteinExistence type="predicted"/>
<reference evidence="2" key="1">
    <citation type="journal article" date="2013" name="Nature">
        <title>Draft genome of the wheat A-genome progenitor Triticum urartu.</title>
        <authorList>
            <person name="Ling H.Q."/>
            <person name="Zhao S."/>
            <person name="Liu D."/>
            <person name="Wang J."/>
            <person name="Sun H."/>
            <person name="Zhang C."/>
            <person name="Fan H."/>
            <person name="Li D."/>
            <person name="Dong L."/>
            <person name="Tao Y."/>
            <person name="Gao C."/>
            <person name="Wu H."/>
            <person name="Li Y."/>
            <person name="Cui Y."/>
            <person name="Guo X."/>
            <person name="Zheng S."/>
            <person name="Wang B."/>
            <person name="Yu K."/>
            <person name="Liang Q."/>
            <person name="Yang W."/>
            <person name="Lou X."/>
            <person name="Chen J."/>
            <person name="Feng M."/>
            <person name="Jian J."/>
            <person name="Zhang X."/>
            <person name="Luo G."/>
            <person name="Jiang Y."/>
            <person name="Liu J."/>
            <person name="Wang Z."/>
            <person name="Sha Y."/>
            <person name="Zhang B."/>
            <person name="Wu H."/>
            <person name="Tang D."/>
            <person name="Shen Q."/>
            <person name="Xue P."/>
            <person name="Zou S."/>
            <person name="Wang X."/>
            <person name="Liu X."/>
            <person name="Wang F."/>
            <person name="Yang Y."/>
            <person name="An X."/>
            <person name="Dong Z."/>
            <person name="Zhang K."/>
            <person name="Zhang X."/>
            <person name="Luo M.C."/>
            <person name="Dvorak J."/>
            <person name="Tong Y."/>
            <person name="Wang J."/>
            <person name="Yang H."/>
            <person name="Li Z."/>
            <person name="Wang D."/>
            <person name="Zhang A."/>
            <person name="Wang J."/>
        </authorList>
    </citation>
    <scope>NUCLEOTIDE SEQUENCE</scope>
    <source>
        <strain evidence="2">cv. G1812</strain>
    </source>
</reference>
<reference evidence="1" key="2">
    <citation type="submission" date="2018-03" db="EMBL/GenBank/DDBJ databases">
        <title>The Triticum urartu genome reveals the dynamic nature of wheat genome evolution.</title>
        <authorList>
            <person name="Ling H."/>
            <person name="Ma B."/>
            <person name="Shi X."/>
            <person name="Liu H."/>
            <person name="Dong L."/>
            <person name="Sun H."/>
            <person name="Cao Y."/>
            <person name="Gao Q."/>
            <person name="Zheng S."/>
            <person name="Li Y."/>
            <person name="Yu Y."/>
            <person name="Du H."/>
            <person name="Qi M."/>
            <person name="Li Y."/>
            <person name="Yu H."/>
            <person name="Cui Y."/>
            <person name="Wang N."/>
            <person name="Chen C."/>
            <person name="Wu H."/>
            <person name="Zhao Y."/>
            <person name="Zhang J."/>
            <person name="Li Y."/>
            <person name="Zhou W."/>
            <person name="Zhang B."/>
            <person name="Hu W."/>
            <person name="Eijk M."/>
            <person name="Tang J."/>
            <person name="Witsenboer H."/>
            <person name="Zhao S."/>
            <person name="Li Z."/>
            <person name="Zhang A."/>
            <person name="Wang D."/>
            <person name="Liang C."/>
        </authorList>
    </citation>
    <scope>NUCLEOTIDE SEQUENCE [LARGE SCALE GENOMIC DNA]</scope>
    <source>
        <strain evidence="1">cv. G1812</strain>
    </source>
</reference>
<name>A0A8R7JY69_TRIUA</name>
<evidence type="ECO:0000313" key="2">
    <source>
        <dbReference type="Proteomes" id="UP000015106"/>
    </source>
</evidence>